<reference evidence="9 10" key="2">
    <citation type="submission" date="2024-05" db="EMBL/GenBank/DDBJ databases">
        <authorList>
            <person name="Chen Y."/>
            <person name="Shah S."/>
            <person name="Dougan E. K."/>
            <person name="Thang M."/>
            <person name="Chan C."/>
        </authorList>
    </citation>
    <scope>NUCLEOTIDE SEQUENCE [LARGE SCALE GENOMIC DNA]</scope>
</reference>
<keyword evidence="4 7" id="KW-1133">Transmembrane helix</keyword>
<evidence type="ECO:0000256" key="7">
    <source>
        <dbReference type="SAM" id="Phobius"/>
    </source>
</evidence>
<organism evidence="8">
    <name type="scientific">Cladocopium goreaui</name>
    <dbReference type="NCBI Taxonomy" id="2562237"/>
    <lineage>
        <taxon>Eukaryota</taxon>
        <taxon>Sar</taxon>
        <taxon>Alveolata</taxon>
        <taxon>Dinophyceae</taxon>
        <taxon>Suessiales</taxon>
        <taxon>Symbiodiniaceae</taxon>
        <taxon>Cladocopium</taxon>
    </lineage>
</organism>
<dbReference type="Proteomes" id="UP001152797">
    <property type="component" value="Unassembled WGS sequence"/>
</dbReference>
<evidence type="ECO:0000256" key="1">
    <source>
        <dbReference type="ARBA" id="ARBA00004141"/>
    </source>
</evidence>
<proteinExistence type="inferred from homology"/>
<evidence type="ECO:0000313" key="8">
    <source>
        <dbReference type="EMBL" id="CAI4005605.1"/>
    </source>
</evidence>
<feature type="region of interest" description="Disordered" evidence="6">
    <location>
        <begin position="425"/>
        <end position="451"/>
    </location>
</feature>
<dbReference type="Gene3D" id="1.20.1070.10">
    <property type="entry name" value="Rhodopsin 7-helix transmembrane proteins"/>
    <property type="match status" value="1"/>
</dbReference>
<evidence type="ECO:0000256" key="4">
    <source>
        <dbReference type="ARBA" id="ARBA00022989"/>
    </source>
</evidence>
<accession>A0A9P1G967</accession>
<gene>
    <name evidence="8" type="ORF">C1SCF055_LOCUS31314</name>
</gene>
<dbReference type="InterPro" id="IPR001425">
    <property type="entry name" value="Arc/bac/fun_rhodopsins"/>
</dbReference>
<evidence type="ECO:0000256" key="5">
    <source>
        <dbReference type="ARBA" id="ARBA00023136"/>
    </source>
</evidence>
<reference evidence="8" key="1">
    <citation type="submission" date="2022-10" db="EMBL/GenBank/DDBJ databases">
        <authorList>
            <person name="Chen Y."/>
            <person name="Dougan E. K."/>
            <person name="Chan C."/>
            <person name="Rhodes N."/>
            <person name="Thang M."/>
        </authorList>
    </citation>
    <scope>NUCLEOTIDE SEQUENCE</scope>
</reference>
<dbReference type="GO" id="GO:0016020">
    <property type="term" value="C:membrane"/>
    <property type="evidence" value="ECO:0007669"/>
    <property type="project" value="UniProtKB-SubCell"/>
</dbReference>
<comment type="subcellular location">
    <subcellularLocation>
        <location evidence="1">Membrane</location>
        <topology evidence="1">Multi-pass membrane protein</topology>
    </subcellularLocation>
</comment>
<keyword evidence="3 7" id="KW-0812">Transmembrane</keyword>
<sequence>MAARKSQFFQLAIVSSLIAWQCWKLEKQDRFSMSEAYGIENGSVQWPFVVAATIFLMEFLLCFLLLLLLRLMLYFKDPGSGEVLFLSRLREVAEMLACISFFSGVYYVFQVCRKHDHDLPMGSASWFRDTREIREGRHMILWTFLAPQQWVMHARLYTKASWREASNLMISTAFTMVFGLCATQVDMSQEHTWIAPHWQVRCFYTLACMCMLTTYVRAHRFPMEPAIAKTGRFYLNVKYVIWSCYPLVYALRSFEIITPWQEEVLCYSALDLVAKSLSLIASSTGPLFTLFVSTWGHWHVSGGLHDIRVTVSDPTWSVQSVQMDPSTEVGQITGLSSGSDFLREAVGHSEDRRRLLQISKQVDRQLTFMAQKTMIKVDLAGTPVSAECYISRSLWGSRQLALTLSALPGEAFEFHLKDGIEDDAQSLDSFSHGSDEGSHHTGSTRLEGSQGKGLTAAKVALHQYINQAVAQTRP</sequence>
<keyword evidence="5 7" id="KW-0472">Membrane</keyword>
<dbReference type="EMBL" id="CAMXCT020003657">
    <property type="protein sequence ID" value="CAL1158980.1"/>
    <property type="molecule type" value="Genomic_DNA"/>
</dbReference>
<dbReference type="EMBL" id="CAMXCT010003657">
    <property type="protein sequence ID" value="CAI4005605.1"/>
    <property type="molecule type" value="Genomic_DNA"/>
</dbReference>
<dbReference type="OrthoDB" id="10429346at2759"/>
<protein>
    <submittedName>
        <fullName evidence="8">Uncharacterized protein</fullName>
    </submittedName>
</protein>
<dbReference type="SUPFAM" id="SSF81321">
    <property type="entry name" value="Family A G protein-coupled receptor-like"/>
    <property type="match status" value="1"/>
</dbReference>
<feature type="transmembrane region" description="Helical" evidence="7">
    <location>
        <begin position="48"/>
        <end position="71"/>
    </location>
</feature>
<name>A0A9P1G967_9DINO</name>
<dbReference type="AlphaFoldDB" id="A0A9P1G967"/>
<evidence type="ECO:0000256" key="3">
    <source>
        <dbReference type="ARBA" id="ARBA00022692"/>
    </source>
</evidence>
<evidence type="ECO:0000313" key="10">
    <source>
        <dbReference type="Proteomes" id="UP001152797"/>
    </source>
</evidence>
<comment type="caution">
    <text evidence="8">The sequence shown here is derived from an EMBL/GenBank/DDBJ whole genome shotgun (WGS) entry which is preliminary data.</text>
</comment>
<comment type="similarity">
    <text evidence="2">Belongs to the archaeal/bacterial/fungal opsin family.</text>
</comment>
<evidence type="ECO:0000256" key="2">
    <source>
        <dbReference type="ARBA" id="ARBA00008130"/>
    </source>
</evidence>
<evidence type="ECO:0000256" key="6">
    <source>
        <dbReference type="SAM" id="MobiDB-lite"/>
    </source>
</evidence>
<dbReference type="Pfam" id="PF01036">
    <property type="entry name" value="Bac_rhodopsin"/>
    <property type="match status" value="1"/>
</dbReference>
<evidence type="ECO:0000313" key="9">
    <source>
        <dbReference type="EMBL" id="CAL4792917.1"/>
    </source>
</evidence>
<dbReference type="EMBL" id="CAMXCT030003657">
    <property type="protein sequence ID" value="CAL4792917.1"/>
    <property type="molecule type" value="Genomic_DNA"/>
</dbReference>
<keyword evidence="10" id="KW-1185">Reference proteome</keyword>